<comment type="caution">
    <text evidence="5">The sequence shown here is derived from an EMBL/GenBank/DDBJ whole genome shotgun (WGS) entry which is preliminary data.</text>
</comment>
<sequence length="164" mass="18246">MDFSPKKVEITFQRSRISIVLVTVSELKMFIKLCEDKPAIIHSPELSFFKTYLLSKGATLPEPANANEGGSATDSSPADNGKSTESPNPEEEKDESMEVESEVSESEEFVEEIDPDFENEDVNEFLEIAPAGEKEFTDAEYEEIAKLKEEAMTALEVHLMNSCA</sequence>
<organism evidence="5 6">
    <name type="scientific">Cardiosporidium cionae</name>
    <dbReference type="NCBI Taxonomy" id="476202"/>
    <lineage>
        <taxon>Eukaryota</taxon>
        <taxon>Sar</taxon>
        <taxon>Alveolata</taxon>
        <taxon>Apicomplexa</taxon>
        <taxon>Aconoidasida</taxon>
        <taxon>Nephromycida</taxon>
        <taxon>Cardiosporidium</taxon>
    </lineage>
</organism>
<dbReference type="Gene3D" id="6.10.250.3420">
    <property type="match status" value="1"/>
</dbReference>
<proteinExistence type="predicted"/>
<reference evidence="5 6" key="1">
    <citation type="journal article" date="2020" name="bioRxiv">
        <title>Metabolic contributions of an alphaproteobacterial endosymbiont in the apicomplexan Cardiosporidium cionae.</title>
        <authorList>
            <person name="Hunter E.S."/>
            <person name="Paight C.J."/>
            <person name="Lane C.E."/>
        </authorList>
    </citation>
    <scope>NUCLEOTIDE SEQUENCE [LARGE SCALE GENOMIC DNA]</scope>
    <source>
        <strain evidence="5">ESH_2018</strain>
    </source>
</reference>
<feature type="domain" description="Hsp70-interacting protein N-terminal" evidence="4">
    <location>
        <begin position="23"/>
        <end position="61"/>
    </location>
</feature>
<evidence type="ECO:0000259" key="4">
    <source>
        <dbReference type="Pfam" id="PF18253"/>
    </source>
</evidence>
<evidence type="ECO:0000256" key="2">
    <source>
        <dbReference type="ARBA" id="ARBA00022803"/>
    </source>
</evidence>
<feature type="region of interest" description="Disordered" evidence="3">
    <location>
        <begin position="59"/>
        <end position="120"/>
    </location>
</feature>
<feature type="compositionally biased region" description="Acidic residues" evidence="3">
    <location>
        <begin position="88"/>
        <end position="120"/>
    </location>
</feature>
<dbReference type="Proteomes" id="UP000823046">
    <property type="component" value="Unassembled WGS sequence"/>
</dbReference>
<evidence type="ECO:0000313" key="5">
    <source>
        <dbReference type="EMBL" id="KAF8819939.1"/>
    </source>
</evidence>
<feature type="compositionally biased region" description="Polar residues" evidence="3">
    <location>
        <begin position="68"/>
        <end position="87"/>
    </location>
</feature>
<protein>
    <submittedName>
        <fullName evidence="5">Hsp70 interacting protein HIP</fullName>
    </submittedName>
</protein>
<keyword evidence="1" id="KW-0677">Repeat</keyword>
<keyword evidence="6" id="KW-1185">Reference proteome</keyword>
<dbReference type="PANTHER" id="PTHR45883:SF2">
    <property type="entry name" value="HSC70-INTERACTING PROTEIN"/>
    <property type="match status" value="1"/>
</dbReference>
<keyword evidence="2" id="KW-0802">TPR repeat</keyword>
<dbReference type="InterPro" id="IPR034649">
    <property type="entry name" value="Hip_N"/>
</dbReference>
<dbReference type="PANTHER" id="PTHR45883">
    <property type="entry name" value="HSC70-INTERACTING PROTEIN"/>
    <property type="match status" value="1"/>
</dbReference>
<dbReference type="Pfam" id="PF18253">
    <property type="entry name" value="HipN"/>
    <property type="match status" value="1"/>
</dbReference>
<dbReference type="CDD" id="cd14438">
    <property type="entry name" value="Hip_N"/>
    <property type="match status" value="1"/>
</dbReference>
<name>A0ABQ7J7G5_9APIC</name>
<evidence type="ECO:0000256" key="3">
    <source>
        <dbReference type="SAM" id="MobiDB-lite"/>
    </source>
</evidence>
<gene>
    <name evidence="5" type="primary">HIP</name>
    <name evidence="5" type="ORF">IE077_003779</name>
</gene>
<dbReference type="EMBL" id="JADAQX010000542">
    <property type="protein sequence ID" value="KAF8819939.1"/>
    <property type="molecule type" value="Genomic_DNA"/>
</dbReference>
<evidence type="ECO:0000256" key="1">
    <source>
        <dbReference type="ARBA" id="ARBA00022737"/>
    </source>
</evidence>
<evidence type="ECO:0000313" key="6">
    <source>
        <dbReference type="Proteomes" id="UP000823046"/>
    </source>
</evidence>
<accession>A0ABQ7J7G5</accession>